<reference evidence="7 8" key="1">
    <citation type="submission" date="2018-03" db="EMBL/GenBank/DDBJ databases">
        <title>Genomic Encyclopedia of Archaeal and Bacterial Type Strains, Phase II (KMG-II): from individual species to whole genera.</title>
        <authorList>
            <person name="Goeker M."/>
        </authorList>
    </citation>
    <scope>NUCLEOTIDE SEQUENCE [LARGE SCALE GENOMIC DNA]</scope>
    <source>
        <strain evidence="7 8">DSM 25328</strain>
    </source>
</reference>
<protein>
    <submittedName>
        <fullName evidence="7">CHASE domain-containing protein</fullName>
    </submittedName>
</protein>
<sequence length="194" mass="21566">MTSANVQERKISSLHVLVVSLSLMMTIGAWLYSKQQVNLQVESRFEASKNRTIDLIVDRMSRYEDALWSGVAHVDALDADVTAASWKTFASSLNIEEKYPGVNGIGLIHFVERQNLQAYMAVRESEERDFSIFPEHDLDFLLPITFIEPENINSAAVGLDVAHETDLLPVESAFFSSLCSVFGPLLTVGDTPTV</sequence>
<gene>
    <name evidence="7" type="ORF">CLV89_12618</name>
</gene>
<comment type="subcellular location">
    <subcellularLocation>
        <location evidence="1">Membrane</location>
    </subcellularLocation>
</comment>
<keyword evidence="4 5" id="KW-0472">Membrane</keyword>
<keyword evidence="2 5" id="KW-0812">Transmembrane</keyword>
<dbReference type="Pfam" id="PF03924">
    <property type="entry name" value="CHASE"/>
    <property type="match status" value="1"/>
</dbReference>
<evidence type="ECO:0000256" key="5">
    <source>
        <dbReference type="SAM" id="Phobius"/>
    </source>
</evidence>
<dbReference type="AlphaFoldDB" id="A0A2T1A5F3"/>
<feature type="domain" description="CHASE" evidence="6">
    <location>
        <begin position="80"/>
        <end position="165"/>
    </location>
</feature>
<dbReference type="OrthoDB" id="7179697at2"/>
<dbReference type="GO" id="GO:0007165">
    <property type="term" value="P:signal transduction"/>
    <property type="evidence" value="ECO:0007669"/>
    <property type="project" value="UniProtKB-ARBA"/>
</dbReference>
<evidence type="ECO:0000256" key="4">
    <source>
        <dbReference type="ARBA" id="ARBA00023136"/>
    </source>
</evidence>
<proteinExistence type="predicted"/>
<evidence type="ECO:0000256" key="3">
    <source>
        <dbReference type="ARBA" id="ARBA00022989"/>
    </source>
</evidence>
<dbReference type="InterPro" id="IPR006189">
    <property type="entry name" value="CHASE_dom"/>
</dbReference>
<feature type="transmembrane region" description="Helical" evidence="5">
    <location>
        <begin position="12"/>
        <end position="32"/>
    </location>
</feature>
<dbReference type="Gene3D" id="3.30.450.350">
    <property type="entry name" value="CHASE domain"/>
    <property type="match status" value="1"/>
</dbReference>
<dbReference type="Proteomes" id="UP000237718">
    <property type="component" value="Unassembled WGS sequence"/>
</dbReference>
<name>A0A2T1A5F3_TRISK</name>
<accession>A0A2T1A5F3</accession>
<dbReference type="EMBL" id="PVUF01000026">
    <property type="protein sequence ID" value="PRZ43820.1"/>
    <property type="molecule type" value="Genomic_DNA"/>
</dbReference>
<comment type="caution">
    <text evidence="7">The sequence shown here is derived from an EMBL/GenBank/DDBJ whole genome shotgun (WGS) entry which is preliminary data.</text>
</comment>
<evidence type="ECO:0000256" key="1">
    <source>
        <dbReference type="ARBA" id="ARBA00004370"/>
    </source>
</evidence>
<evidence type="ECO:0000259" key="6">
    <source>
        <dbReference type="Pfam" id="PF03924"/>
    </source>
</evidence>
<evidence type="ECO:0000313" key="7">
    <source>
        <dbReference type="EMBL" id="PRZ43820.1"/>
    </source>
</evidence>
<dbReference type="GO" id="GO:0016020">
    <property type="term" value="C:membrane"/>
    <property type="evidence" value="ECO:0007669"/>
    <property type="project" value="UniProtKB-SubCell"/>
</dbReference>
<keyword evidence="3 5" id="KW-1133">Transmembrane helix</keyword>
<dbReference type="RefSeq" id="WP_106165545.1">
    <property type="nucleotide sequence ID" value="NZ_PVUF01000026.1"/>
</dbReference>
<organism evidence="7 8">
    <name type="scientific">Tritonibacter scottomollicae</name>
    <name type="common">Epibacterium scottomollicae</name>
    <dbReference type="NCBI Taxonomy" id="483013"/>
    <lineage>
        <taxon>Bacteria</taxon>
        <taxon>Pseudomonadati</taxon>
        <taxon>Pseudomonadota</taxon>
        <taxon>Alphaproteobacteria</taxon>
        <taxon>Rhodobacterales</taxon>
        <taxon>Paracoccaceae</taxon>
        <taxon>Tritonibacter</taxon>
    </lineage>
</organism>
<evidence type="ECO:0000256" key="2">
    <source>
        <dbReference type="ARBA" id="ARBA00022692"/>
    </source>
</evidence>
<dbReference type="InterPro" id="IPR042240">
    <property type="entry name" value="CHASE_sf"/>
</dbReference>
<dbReference type="GO" id="GO:0003824">
    <property type="term" value="F:catalytic activity"/>
    <property type="evidence" value="ECO:0007669"/>
    <property type="project" value="UniProtKB-ARBA"/>
</dbReference>
<evidence type="ECO:0000313" key="8">
    <source>
        <dbReference type="Proteomes" id="UP000237718"/>
    </source>
</evidence>